<evidence type="ECO:0000313" key="2">
    <source>
        <dbReference type="Proteomes" id="UP000735302"/>
    </source>
</evidence>
<dbReference type="Proteomes" id="UP000735302">
    <property type="component" value="Unassembled WGS sequence"/>
</dbReference>
<name>A0AAV4D6B2_9GAST</name>
<dbReference type="AlphaFoldDB" id="A0AAV4D6B2"/>
<organism evidence="1 2">
    <name type="scientific">Plakobranchus ocellatus</name>
    <dbReference type="NCBI Taxonomy" id="259542"/>
    <lineage>
        <taxon>Eukaryota</taxon>
        <taxon>Metazoa</taxon>
        <taxon>Spiralia</taxon>
        <taxon>Lophotrochozoa</taxon>
        <taxon>Mollusca</taxon>
        <taxon>Gastropoda</taxon>
        <taxon>Heterobranchia</taxon>
        <taxon>Euthyneura</taxon>
        <taxon>Panpulmonata</taxon>
        <taxon>Sacoglossa</taxon>
        <taxon>Placobranchoidea</taxon>
        <taxon>Plakobranchidae</taxon>
        <taxon>Plakobranchus</taxon>
    </lineage>
</organism>
<sequence>MCLRNKREHTGREQPSQVHFSCTLLCLQDSWGLPGQCDVCSCTVVRPLAVSNWPCTDHVFSGEFTRKKVTLLMSSLASYIVLSP</sequence>
<keyword evidence="2" id="KW-1185">Reference proteome</keyword>
<proteinExistence type="predicted"/>
<accession>A0AAV4D6B2</accession>
<reference evidence="1 2" key="1">
    <citation type="journal article" date="2021" name="Elife">
        <title>Chloroplast acquisition without the gene transfer in kleptoplastic sea slugs, Plakobranchus ocellatus.</title>
        <authorList>
            <person name="Maeda T."/>
            <person name="Takahashi S."/>
            <person name="Yoshida T."/>
            <person name="Shimamura S."/>
            <person name="Takaki Y."/>
            <person name="Nagai Y."/>
            <person name="Toyoda A."/>
            <person name="Suzuki Y."/>
            <person name="Arimoto A."/>
            <person name="Ishii H."/>
            <person name="Satoh N."/>
            <person name="Nishiyama T."/>
            <person name="Hasebe M."/>
            <person name="Maruyama T."/>
            <person name="Minagawa J."/>
            <person name="Obokata J."/>
            <person name="Shigenobu S."/>
        </authorList>
    </citation>
    <scope>NUCLEOTIDE SEQUENCE [LARGE SCALE GENOMIC DNA]</scope>
</reference>
<gene>
    <name evidence="1" type="ORF">PoB_006612500</name>
</gene>
<comment type="caution">
    <text evidence="1">The sequence shown here is derived from an EMBL/GenBank/DDBJ whole genome shotgun (WGS) entry which is preliminary data.</text>
</comment>
<evidence type="ECO:0000313" key="1">
    <source>
        <dbReference type="EMBL" id="GFO39620.1"/>
    </source>
</evidence>
<dbReference type="EMBL" id="BLXT01007504">
    <property type="protein sequence ID" value="GFO39620.1"/>
    <property type="molecule type" value="Genomic_DNA"/>
</dbReference>
<protein>
    <submittedName>
        <fullName evidence="1">Uncharacterized protein</fullName>
    </submittedName>
</protein>